<dbReference type="PANTHER" id="PTHR32071">
    <property type="entry name" value="TRANSCRIPTIONAL REGULATORY PROTEIN"/>
    <property type="match status" value="1"/>
</dbReference>
<dbReference type="Pfam" id="PF00158">
    <property type="entry name" value="Sigma54_activat"/>
    <property type="match status" value="1"/>
</dbReference>
<organism evidence="11 12">
    <name type="scientific">Cytobacillus oceanisediminis</name>
    <dbReference type="NCBI Taxonomy" id="665099"/>
    <lineage>
        <taxon>Bacteria</taxon>
        <taxon>Bacillati</taxon>
        <taxon>Bacillota</taxon>
        <taxon>Bacilli</taxon>
        <taxon>Bacillales</taxon>
        <taxon>Bacillaceae</taxon>
        <taxon>Cytobacillus</taxon>
    </lineage>
</organism>
<dbReference type="InterPro" id="IPR002078">
    <property type="entry name" value="Sigma_54_int"/>
</dbReference>
<dbReference type="SUPFAM" id="SSF52540">
    <property type="entry name" value="P-loop containing nucleoside triphosphate hydrolases"/>
    <property type="match status" value="1"/>
</dbReference>
<dbReference type="CDD" id="cd00009">
    <property type="entry name" value="AAA"/>
    <property type="match status" value="1"/>
</dbReference>
<dbReference type="PROSITE" id="PS00675">
    <property type="entry name" value="SIGMA54_INTERACT_1"/>
    <property type="match status" value="1"/>
</dbReference>
<evidence type="ECO:0000256" key="1">
    <source>
        <dbReference type="ARBA" id="ARBA00022741"/>
    </source>
</evidence>
<dbReference type="InterPro" id="IPR003593">
    <property type="entry name" value="AAA+_ATPase"/>
</dbReference>
<proteinExistence type="predicted"/>
<dbReference type="PROSITE" id="PS50112">
    <property type="entry name" value="PAS"/>
    <property type="match status" value="1"/>
</dbReference>
<dbReference type="PANTHER" id="PTHR32071:SF57">
    <property type="entry name" value="C4-DICARBOXYLATE TRANSPORT TRANSCRIPTIONAL REGULATORY PROTEIN DCTD"/>
    <property type="match status" value="1"/>
</dbReference>
<dbReference type="Pfam" id="PF25601">
    <property type="entry name" value="AAA_lid_14"/>
    <property type="match status" value="1"/>
</dbReference>
<keyword evidence="6" id="KW-0804">Transcription</keyword>
<dbReference type="Pfam" id="PF00989">
    <property type="entry name" value="PAS"/>
    <property type="match status" value="1"/>
</dbReference>
<dbReference type="GO" id="GO:0006355">
    <property type="term" value="P:regulation of DNA-templated transcription"/>
    <property type="evidence" value="ECO:0007669"/>
    <property type="project" value="InterPro"/>
</dbReference>
<dbReference type="Gene3D" id="3.30.450.20">
    <property type="entry name" value="PAS domain"/>
    <property type="match status" value="1"/>
</dbReference>
<name>A0A2V2ZLK0_9BACI</name>
<dbReference type="SMART" id="SM00091">
    <property type="entry name" value="PAS"/>
    <property type="match status" value="1"/>
</dbReference>
<dbReference type="PROSITE" id="PS00676">
    <property type="entry name" value="SIGMA54_INTERACT_2"/>
    <property type="match status" value="1"/>
</dbReference>
<dbReference type="GO" id="GO:0005524">
    <property type="term" value="F:ATP binding"/>
    <property type="evidence" value="ECO:0007669"/>
    <property type="project" value="UniProtKB-KW"/>
</dbReference>
<evidence type="ECO:0000313" key="12">
    <source>
        <dbReference type="Proteomes" id="UP000247150"/>
    </source>
</evidence>
<dbReference type="SUPFAM" id="SSF46689">
    <property type="entry name" value="Homeodomain-like"/>
    <property type="match status" value="1"/>
</dbReference>
<dbReference type="InterPro" id="IPR000014">
    <property type="entry name" value="PAS"/>
</dbReference>
<dbReference type="NCBIfam" id="TIGR00229">
    <property type="entry name" value="sensory_box"/>
    <property type="match status" value="1"/>
</dbReference>
<evidence type="ECO:0000256" key="3">
    <source>
        <dbReference type="ARBA" id="ARBA00022840"/>
    </source>
</evidence>
<dbReference type="SUPFAM" id="SSF55785">
    <property type="entry name" value="PYP-like sensor domain (PAS domain)"/>
    <property type="match status" value="1"/>
</dbReference>
<feature type="domain" description="PAS" evidence="10">
    <location>
        <begin position="15"/>
        <end position="63"/>
    </location>
</feature>
<accession>A0A2V2ZLK0</accession>
<dbReference type="Gene3D" id="1.10.10.60">
    <property type="entry name" value="Homeodomain-like"/>
    <property type="match status" value="1"/>
</dbReference>
<keyword evidence="1" id="KW-0547">Nucleotide-binding</keyword>
<dbReference type="InterPro" id="IPR035965">
    <property type="entry name" value="PAS-like_dom_sf"/>
</dbReference>
<gene>
    <name evidence="11" type="ORF">DFO73_114102</name>
</gene>
<dbReference type="InterPro" id="IPR027417">
    <property type="entry name" value="P-loop_NTPase"/>
</dbReference>
<dbReference type="InterPro" id="IPR025943">
    <property type="entry name" value="Sigma_54_int_dom_ATP-bd_2"/>
</dbReference>
<dbReference type="InterPro" id="IPR025662">
    <property type="entry name" value="Sigma_54_int_dom_ATP-bd_1"/>
</dbReference>
<feature type="coiled-coil region" evidence="8">
    <location>
        <begin position="117"/>
        <end position="151"/>
    </location>
</feature>
<dbReference type="Pfam" id="PF18024">
    <property type="entry name" value="HTH_50"/>
    <property type="match status" value="1"/>
</dbReference>
<dbReference type="EMBL" id="QGTW01000014">
    <property type="protein sequence ID" value="PWW20809.1"/>
    <property type="molecule type" value="Genomic_DNA"/>
</dbReference>
<reference evidence="11 12" key="1">
    <citation type="submission" date="2018-05" db="EMBL/GenBank/DDBJ databases">
        <title>Freshwater and sediment microbial communities from various areas in North America, analyzing microbe dynamics in response to fracking.</title>
        <authorList>
            <person name="Lamendella R."/>
        </authorList>
    </citation>
    <scope>NUCLEOTIDE SEQUENCE [LARGE SCALE GENOMIC DNA]</scope>
    <source>
        <strain evidence="11 12">15_TX</strain>
    </source>
</reference>
<dbReference type="CDD" id="cd00130">
    <property type="entry name" value="PAS"/>
    <property type="match status" value="1"/>
</dbReference>
<keyword evidence="5" id="KW-0238">DNA-binding</keyword>
<sequence>MIETEQIKHHNNFEDCLELEAAIHACQEGIYICDADLRCVRLNSAYTRITGLTEDELIGKTSIELEKNGTISKAVAVIVKRDRKVVSLIQKFRSGKNVLVTGTPVYKDRKLFRIVITARDLSELNQLENQLNDAEERSERYLRELSLYKEHIKSEKIVANSPQMKQILNLIPKVSKADSPVLLLGESGTGKEVLARLIHETSSGGDSPFIKVNCGAIPGDLLESELFGYVKGAFTGASDKGKPGLIEIAENGSLFLDEVGELPLKLQVKLLRVLQDFEVTRLGSTKSKKVSFRLICATNRPLKEMMEKGEFREDLFYRINVLPITIPPLRERKEDIIPFIIKTTEKLSSRYGTLKTISPDVLKILESYHWPGNIRELENVIERTFIMTDENSITVKDLPSNIAADKVSKDTYTLKEKMQIIERDIIEDMLKQSSSLREAAKKLGVDASTLTRKCQKYGIFVQN</sequence>
<dbReference type="AlphaFoldDB" id="A0A2V2ZLK0"/>
<evidence type="ECO:0000256" key="4">
    <source>
        <dbReference type="ARBA" id="ARBA00023015"/>
    </source>
</evidence>
<dbReference type="InterPro" id="IPR030828">
    <property type="entry name" value="HTH_TyrR"/>
</dbReference>
<feature type="domain" description="Sigma-54 factor interaction" evidence="9">
    <location>
        <begin position="157"/>
        <end position="386"/>
    </location>
</feature>
<protein>
    <recommendedName>
        <fullName evidence="7">HTH-type transcriptional regulatory protein TyrR</fullName>
    </recommendedName>
</protein>
<dbReference type="RefSeq" id="WP_258309697.1">
    <property type="nucleotide sequence ID" value="NZ_QGTW01000014.1"/>
</dbReference>
<dbReference type="PROSITE" id="PS50045">
    <property type="entry name" value="SIGMA54_INTERACT_4"/>
    <property type="match status" value="1"/>
</dbReference>
<evidence type="ECO:0000256" key="6">
    <source>
        <dbReference type="ARBA" id="ARBA00023163"/>
    </source>
</evidence>
<keyword evidence="2" id="KW-0058">Aromatic hydrocarbons catabolism</keyword>
<evidence type="ECO:0000256" key="7">
    <source>
        <dbReference type="ARBA" id="ARBA00029500"/>
    </source>
</evidence>
<dbReference type="SMART" id="SM00382">
    <property type="entry name" value="AAA"/>
    <property type="match status" value="1"/>
</dbReference>
<dbReference type="Gene3D" id="3.40.50.300">
    <property type="entry name" value="P-loop containing nucleotide triphosphate hydrolases"/>
    <property type="match status" value="1"/>
</dbReference>
<evidence type="ECO:0000256" key="5">
    <source>
        <dbReference type="ARBA" id="ARBA00023125"/>
    </source>
</evidence>
<dbReference type="Proteomes" id="UP000247150">
    <property type="component" value="Unassembled WGS sequence"/>
</dbReference>
<dbReference type="FunFam" id="3.40.50.300:FF:000006">
    <property type="entry name" value="DNA-binding transcriptional regulator NtrC"/>
    <property type="match status" value="1"/>
</dbReference>
<evidence type="ECO:0000259" key="9">
    <source>
        <dbReference type="PROSITE" id="PS50045"/>
    </source>
</evidence>
<keyword evidence="8" id="KW-0175">Coiled coil</keyword>
<evidence type="ECO:0000313" key="11">
    <source>
        <dbReference type="EMBL" id="PWW20809.1"/>
    </source>
</evidence>
<dbReference type="PROSITE" id="PS00688">
    <property type="entry name" value="SIGMA54_INTERACT_3"/>
    <property type="match status" value="1"/>
</dbReference>
<dbReference type="InterPro" id="IPR025944">
    <property type="entry name" value="Sigma_54_int_dom_CS"/>
</dbReference>
<dbReference type="InterPro" id="IPR013767">
    <property type="entry name" value="PAS_fold"/>
</dbReference>
<keyword evidence="4" id="KW-0805">Transcription regulation</keyword>
<dbReference type="GO" id="GO:0003677">
    <property type="term" value="F:DNA binding"/>
    <property type="evidence" value="ECO:0007669"/>
    <property type="project" value="UniProtKB-KW"/>
</dbReference>
<keyword evidence="3" id="KW-0067">ATP-binding</keyword>
<dbReference type="InterPro" id="IPR058031">
    <property type="entry name" value="AAA_lid_NorR"/>
</dbReference>
<evidence type="ECO:0000259" key="10">
    <source>
        <dbReference type="PROSITE" id="PS50112"/>
    </source>
</evidence>
<evidence type="ECO:0000256" key="8">
    <source>
        <dbReference type="SAM" id="Coils"/>
    </source>
</evidence>
<comment type="caution">
    <text evidence="11">The sequence shown here is derived from an EMBL/GenBank/DDBJ whole genome shotgun (WGS) entry which is preliminary data.</text>
</comment>
<dbReference type="Gene3D" id="1.10.8.60">
    <property type="match status" value="1"/>
</dbReference>
<dbReference type="InterPro" id="IPR009057">
    <property type="entry name" value="Homeodomain-like_sf"/>
</dbReference>
<evidence type="ECO:0000256" key="2">
    <source>
        <dbReference type="ARBA" id="ARBA00022797"/>
    </source>
</evidence>